<dbReference type="GO" id="GO:0008234">
    <property type="term" value="F:cysteine-type peptidase activity"/>
    <property type="evidence" value="ECO:0007669"/>
    <property type="project" value="UniProtKB-KW"/>
</dbReference>
<evidence type="ECO:0000313" key="6">
    <source>
        <dbReference type="EMBL" id="CTQ32508.1"/>
    </source>
</evidence>
<dbReference type="InterPro" id="IPR038765">
    <property type="entry name" value="Papain-like_cys_pep_sf"/>
</dbReference>
<keyword evidence="4" id="KW-0788">Thiol protease</keyword>
<keyword evidence="3 6" id="KW-0378">Hydrolase</keyword>
<evidence type="ECO:0000256" key="2">
    <source>
        <dbReference type="ARBA" id="ARBA00022670"/>
    </source>
</evidence>
<name>A0A0M6XNK8_9RHOB</name>
<dbReference type="EMBL" id="CXPG01000014">
    <property type="protein sequence ID" value="CTQ32508.1"/>
    <property type="molecule type" value="Genomic_DNA"/>
</dbReference>
<organism evidence="6 7">
    <name type="scientific">Jannaschia rubra</name>
    <dbReference type="NCBI Taxonomy" id="282197"/>
    <lineage>
        <taxon>Bacteria</taxon>
        <taxon>Pseudomonadati</taxon>
        <taxon>Pseudomonadota</taxon>
        <taxon>Alphaproteobacteria</taxon>
        <taxon>Rhodobacterales</taxon>
        <taxon>Roseobacteraceae</taxon>
        <taxon>Jannaschia</taxon>
    </lineage>
</organism>
<sequence length="286" mass="31175">MSVHPSGFDPRMTPANGHAAAHELRGVIEATRYVKGTIRTVQQPLVNLGDAPRGDRASQLLFGEAFRVIDERDGFAFGQALRDGYCGYVIAGALTRQEAATHWVAAPATHLYPKARLKAPPEVAIFFGSHVRVTGDLGDFQRISTGHYIPTGHLQPLRARFSDTVGVADMFLGTPYLWGGCSRWGIDCSGLVQQALVACGMDCPRDSDQQRALGRELHPNEPLQRGDLIFWRGHVGMMSDAEMLLHANAHHMAVAYEPLAEARARIATNAEATGTGAGEIEMRRRP</sequence>
<dbReference type="AlphaFoldDB" id="A0A0M6XNK8"/>
<dbReference type="Pfam" id="PF18348">
    <property type="entry name" value="SH3_16"/>
    <property type="match status" value="1"/>
</dbReference>
<dbReference type="InterPro" id="IPR000064">
    <property type="entry name" value="NLP_P60_dom"/>
</dbReference>
<evidence type="ECO:0000313" key="7">
    <source>
        <dbReference type="Proteomes" id="UP000048908"/>
    </source>
</evidence>
<dbReference type="OrthoDB" id="9813368at2"/>
<reference evidence="6 7" key="1">
    <citation type="submission" date="2015-07" db="EMBL/GenBank/DDBJ databases">
        <authorList>
            <person name="Noorani M."/>
        </authorList>
    </citation>
    <scope>NUCLEOTIDE SEQUENCE [LARGE SCALE GENOMIC DNA]</scope>
    <source>
        <strain evidence="6 7">CECT 5088</strain>
    </source>
</reference>
<gene>
    <name evidence="6" type="primary">ykfC</name>
    <name evidence="6" type="ORF">JAN5088_01279</name>
</gene>
<dbReference type="SUPFAM" id="SSF54001">
    <property type="entry name" value="Cysteine proteinases"/>
    <property type="match status" value="1"/>
</dbReference>
<accession>A0A0M6XNK8</accession>
<comment type="similarity">
    <text evidence="1">Belongs to the peptidase C40 family.</text>
</comment>
<feature type="domain" description="NlpC/P60" evidence="5">
    <location>
        <begin position="158"/>
        <end position="286"/>
    </location>
</feature>
<evidence type="ECO:0000256" key="3">
    <source>
        <dbReference type="ARBA" id="ARBA00022801"/>
    </source>
</evidence>
<keyword evidence="7" id="KW-1185">Reference proteome</keyword>
<evidence type="ECO:0000259" key="5">
    <source>
        <dbReference type="PROSITE" id="PS51935"/>
    </source>
</evidence>
<evidence type="ECO:0000256" key="4">
    <source>
        <dbReference type="ARBA" id="ARBA00022807"/>
    </source>
</evidence>
<evidence type="ECO:0000256" key="1">
    <source>
        <dbReference type="ARBA" id="ARBA00007074"/>
    </source>
</evidence>
<proteinExistence type="inferred from homology"/>
<dbReference type="InterPro" id="IPR041382">
    <property type="entry name" value="SH3_16"/>
</dbReference>
<dbReference type="InterPro" id="IPR051794">
    <property type="entry name" value="PG_Endopeptidase_C40"/>
</dbReference>
<dbReference type="Gene3D" id="3.90.1720.10">
    <property type="entry name" value="endopeptidase domain like (from Nostoc punctiforme)"/>
    <property type="match status" value="1"/>
</dbReference>
<dbReference type="STRING" id="282197.SAMN04488517_101442"/>
<protein>
    <submittedName>
        <fullName evidence="6">Gamma-D-glutamyl-L-lysine endopeptidase</fullName>
        <ecNumber evidence="6">3.4.-.-</ecNumber>
    </submittedName>
</protein>
<dbReference type="Pfam" id="PF00877">
    <property type="entry name" value="NLPC_P60"/>
    <property type="match status" value="1"/>
</dbReference>
<dbReference type="RefSeq" id="WP_055681965.1">
    <property type="nucleotide sequence ID" value="NZ_CXPG01000014.1"/>
</dbReference>
<dbReference type="EC" id="3.4.-.-" evidence="6"/>
<dbReference type="PANTHER" id="PTHR47359">
    <property type="entry name" value="PEPTIDOGLYCAN DL-ENDOPEPTIDASE CWLO"/>
    <property type="match status" value="1"/>
</dbReference>
<dbReference type="PROSITE" id="PS51935">
    <property type="entry name" value="NLPC_P60"/>
    <property type="match status" value="1"/>
</dbReference>
<keyword evidence="2" id="KW-0645">Protease</keyword>
<dbReference type="PANTHER" id="PTHR47359:SF3">
    <property type="entry name" value="NLP_P60 DOMAIN-CONTAINING PROTEIN-RELATED"/>
    <property type="match status" value="1"/>
</dbReference>
<dbReference type="GO" id="GO:0006508">
    <property type="term" value="P:proteolysis"/>
    <property type="evidence" value="ECO:0007669"/>
    <property type="project" value="UniProtKB-KW"/>
</dbReference>
<dbReference type="Proteomes" id="UP000048908">
    <property type="component" value="Unassembled WGS sequence"/>
</dbReference>